<dbReference type="GO" id="GO:0000026">
    <property type="term" value="F:alpha-1,2-mannosyltransferase activity"/>
    <property type="evidence" value="ECO:0007669"/>
    <property type="project" value="TreeGrafter"/>
</dbReference>
<dbReference type="PANTHER" id="PTHR31646">
    <property type="entry name" value="ALPHA-1,2-MANNOSYLTRANSFERASE MNN2"/>
    <property type="match status" value="1"/>
</dbReference>
<evidence type="ECO:0000313" key="13">
    <source>
        <dbReference type="Proteomes" id="UP000236333"/>
    </source>
</evidence>
<dbReference type="EMBL" id="PGGS01000289">
    <property type="protein sequence ID" value="PNH05653.1"/>
    <property type="molecule type" value="Genomic_DNA"/>
</dbReference>
<keyword evidence="13" id="KW-1185">Reference proteome</keyword>
<evidence type="ECO:0000256" key="3">
    <source>
        <dbReference type="ARBA" id="ARBA00009105"/>
    </source>
</evidence>
<keyword evidence="5" id="KW-0812">Transmembrane</keyword>
<comment type="subcellular location">
    <subcellularLocation>
        <location evidence="10">Endomembrane system</location>
        <topology evidence="10">Single-pass membrane protein</topology>
    </subcellularLocation>
    <subcellularLocation>
        <location evidence="1">Golgi apparatus membrane</location>
    </subcellularLocation>
    <subcellularLocation>
        <location evidence="2">Membrane</location>
        <topology evidence="2">Single-pass type II membrane protein</topology>
    </subcellularLocation>
</comment>
<dbReference type="SUPFAM" id="SSF53448">
    <property type="entry name" value="Nucleotide-diphospho-sugar transferases"/>
    <property type="match status" value="1"/>
</dbReference>
<protein>
    <submittedName>
        <fullName evidence="12">Uncharacterized protein</fullName>
    </submittedName>
</protein>
<evidence type="ECO:0000256" key="4">
    <source>
        <dbReference type="ARBA" id="ARBA00022679"/>
    </source>
</evidence>
<sequence length="344" mass="36873">MCGRCSVRAPPLLTGPARHGGRISRVLQLGMGPGRRDAESGQVLLDLGRHLDVLEAVLLINRFPDANKGLMWFDKDTFSLAFALVGKAHCYNQVAVPPSGFFHWSPDKLLNKLTNTAGPGWLLGGFVQHLEDVPYVYGSAGTTSPPSSRGTTSPSSSRTTGAAAAPPGRPPRPGEALLAPLSGLVRPAFLHRTINKLRMDELPALVEVARAAAIAASGARGILINAGGSRYLTNLVVTLKVLRHHFNCSLPVEVMWQGPAEMDAATWASLQRSFGPLRGVDVQATPHPVEGLHGKRVDARSYTGKVFSLILSNFSQVLLLDADSLPLMDPAALFDDPRFVQFGR</sequence>
<proteinExistence type="inferred from homology"/>
<accession>A0A2J7ZZG3</accession>
<gene>
    <name evidence="12" type="ORF">TSOC_008058</name>
</gene>
<dbReference type="InterPro" id="IPR029044">
    <property type="entry name" value="Nucleotide-diphossugar_trans"/>
</dbReference>
<evidence type="ECO:0000256" key="1">
    <source>
        <dbReference type="ARBA" id="ARBA00004394"/>
    </source>
</evidence>
<name>A0A2J7ZZG3_9CHLO</name>
<feature type="compositionally biased region" description="Low complexity" evidence="11">
    <location>
        <begin position="138"/>
        <end position="166"/>
    </location>
</feature>
<comment type="caution">
    <text evidence="12">The sequence shown here is derived from an EMBL/GenBank/DDBJ whole genome shotgun (WGS) entry which is preliminary data.</text>
</comment>
<reference evidence="12 13" key="1">
    <citation type="journal article" date="2017" name="Mol. Biol. Evol.">
        <title>The 4-celled Tetrabaena socialis nuclear genome reveals the essential components for genetic control of cell number at the origin of multicellularity in the volvocine lineage.</title>
        <authorList>
            <person name="Featherston J."/>
            <person name="Arakaki Y."/>
            <person name="Hanschen E.R."/>
            <person name="Ferris P.J."/>
            <person name="Michod R.E."/>
            <person name="Olson B.J.S.C."/>
            <person name="Nozaki H."/>
            <person name="Durand P.M."/>
        </authorList>
    </citation>
    <scope>NUCLEOTIDE SEQUENCE [LARGE SCALE GENOMIC DNA]</scope>
    <source>
        <strain evidence="12 13">NIES-571</strain>
    </source>
</reference>
<evidence type="ECO:0000256" key="8">
    <source>
        <dbReference type="ARBA" id="ARBA00023034"/>
    </source>
</evidence>
<dbReference type="GO" id="GO:0000139">
    <property type="term" value="C:Golgi membrane"/>
    <property type="evidence" value="ECO:0007669"/>
    <property type="project" value="UniProtKB-SubCell"/>
</dbReference>
<evidence type="ECO:0000256" key="11">
    <source>
        <dbReference type="SAM" id="MobiDB-lite"/>
    </source>
</evidence>
<keyword evidence="6" id="KW-0735">Signal-anchor</keyword>
<keyword evidence="4" id="KW-0808">Transferase</keyword>
<dbReference type="PANTHER" id="PTHR31646:SF1">
    <property type="entry name" value="ALPHA-1,2-MANNOSYLTRANSFERASE MNN2"/>
    <property type="match status" value="1"/>
</dbReference>
<keyword evidence="7" id="KW-1133">Transmembrane helix</keyword>
<evidence type="ECO:0000313" key="12">
    <source>
        <dbReference type="EMBL" id="PNH05653.1"/>
    </source>
</evidence>
<keyword evidence="9" id="KW-0472">Membrane</keyword>
<evidence type="ECO:0000256" key="10">
    <source>
        <dbReference type="ARBA" id="ARBA00037847"/>
    </source>
</evidence>
<comment type="similarity">
    <text evidence="3">Belongs to the MNN1/MNT family.</text>
</comment>
<dbReference type="Gene3D" id="3.90.550.10">
    <property type="entry name" value="Spore Coat Polysaccharide Biosynthesis Protein SpsA, Chain A"/>
    <property type="match status" value="1"/>
</dbReference>
<evidence type="ECO:0000256" key="6">
    <source>
        <dbReference type="ARBA" id="ARBA00022968"/>
    </source>
</evidence>
<evidence type="ECO:0000256" key="9">
    <source>
        <dbReference type="ARBA" id="ARBA00023136"/>
    </source>
</evidence>
<evidence type="ECO:0000256" key="5">
    <source>
        <dbReference type="ARBA" id="ARBA00022692"/>
    </source>
</evidence>
<dbReference type="OrthoDB" id="522417at2759"/>
<organism evidence="12 13">
    <name type="scientific">Tetrabaena socialis</name>
    <dbReference type="NCBI Taxonomy" id="47790"/>
    <lineage>
        <taxon>Eukaryota</taxon>
        <taxon>Viridiplantae</taxon>
        <taxon>Chlorophyta</taxon>
        <taxon>core chlorophytes</taxon>
        <taxon>Chlorophyceae</taxon>
        <taxon>CS clade</taxon>
        <taxon>Chlamydomonadales</taxon>
        <taxon>Tetrabaenaceae</taxon>
        <taxon>Tetrabaena</taxon>
    </lineage>
</organism>
<keyword evidence="8" id="KW-0333">Golgi apparatus</keyword>
<evidence type="ECO:0000256" key="7">
    <source>
        <dbReference type="ARBA" id="ARBA00022989"/>
    </source>
</evidence>
<dbReference type="AlphaFoldDB" id="A0A2J7ZZG3"/>
<dbReference type="Proteomes" id="UP000236333">
    <property type="component" value="Unassembled WGS sequence"/>
</dbReference>
<dbReference type="GO" id="GO:0046354">
    <property type="term" value="P:mannan biosynthetic process"/>
    <property type="evidence" value="ECO:0007669"/>
    <property type="project" value="TreeGrafter"/>
</dbReference>
<feature type="region of interest" description="Disordered" evidence="11">
    <location>
        <begin position="138"/>
        <end position="176"/>
    </location>
</feature>
<evidence type="ECO:0000256" key="2">
    <source>
        <dbReference type="ARBA" id="ARBA00004606"/>
    </source>
</evidence>
<dbReference type="InterPro" id="IPR022751">
    <property type="entry name" value="Alpha_mannosyltransferase"/>
</dbReference>
<dbReference type="Pfam" id="PF11051">
    <property type="entry name" value="Mannosyl_trans3"/>
    <property type="match status" value="1"/>
</dbReference>